<feature type="coiled-coil region" evidence="1">
    <location>
        <begin position="380"/>
        <end position="477"/>
    </location>
</feature>
<keyword evidence="1" id="KW-0175">Coiled coil</keyword>
<organism evidence="2 3">
    <name type="scientific">Gigaspora margarita</name>
    <dbReference type="NCBI Taxonomy" id="4874"/>
    <lineage>
        <taxon>Eukaryota</taxon>
        <taxon>Fungi</taxon>
        <taxon>Fungi incertae sedis</taxon>
        <taxon>Mucoromycota</taxon>
        <taxon>Glomeromycotina</taxon>
        <taxon>Glomeromycetes</taxon>
        <taxon>Diversisporales</taxon>
        <taxon>Gigasporaceae</taxon>
        <taxon>Gigaspora</taxon>
    </lineage>
</organism>
<evidence type="ECO:0000313" key="2">
    <source>
        <dbReference type="EMBL" id="KAF0428018.1"/>
    </source>
</evidence>
<evidence type="ECO:0000313" key="3">
    <source>
        <dbReference type="Proteomes" id="UP000439903"/>
    </source>
</evidence>
<dbReference type="OrthoDB" id="2448367at2759"/>
<comment type="caution">
    <text evidence="2">The sequence shown here is derived from an EMBL/GenBank/DDBJ whole genome shotgun (WGS) entry which is preliminary data.</text>
</comment>
<evidence type="ECO:0000256" key="1">
    <source>
        <dbReference type="SAM" id="Coils"/>
    </source>
</evidence>
<name>A0A8H3X842_GIGMA</name>
<gene>
    <name evidence="2" type="ORF">F8M41_005933</name>
</gene>
<reference evidence="2 3" key="1">
    <citation type="journal article" date="2019" name="Environ. Microbiol.">
        <title>At the nexus of three kingdoms: the genome of the mycorrhizal fungus Gigaspora margarita provides insights into plant, endobacterial and fungal interactions.</title>
        <authorList>
            <person name="Venice F."/>
            <person name="Ghignone S."/>
            <person name="Salvioli di Fossalunga A."/>
            <person name="Amselem J."/>
            <person name="Novero M."/>
            <person name="Xianan X."/>
            <person name="Sedzielewska Toro K."/>
            <person name="Morin E."/>
            <person name="Lipzen A."/>
            <person name="Grigoriev I.V."/>
            <person name="Henrissat B."/>
            <person name="Martin F.M."/>
            <person name="Bonfante P."/>
        </authorList>
    </citation>
    <scope>NUCLEOTIDE SEQUENCE [LARGE SCALE GENOMIC DNA]</scope>
    <source>
        <strain evidence="2 3">BEG34</strain>
    </source>
</reference>
<accession>A0A8H3X842</accession>
<feature type="coiled-coil region" evidence="1">
    <location>
        <begin position="261"/>
        <end position="343"/>
    </location>
</feature>
<dbReference type="Proteomes" id="UP000439903">
    <property type="component" value="Unassembled WGS sequence"/>
</dbReference>
<protein>
    <submittedName>
        <fullName evidence="2">Uncharacterized protein</fullName>
    </submittedName>
</protein>
<proteinExistence type="predicted"/>
<keyword evidence="3" id="KW-1185">Reference proteome</keyword>
<dbReference type="AlphaFoldDB" id="A0A8H3X842"/>
<dbReference type="EMBL" id="WTPW01001575">
    <property type="protein sequence ID" value="KAF0428018.1"/>
    <property type="molecule type" value="Genomic_DNA"/>
</dbReference>
<sequence length="790" mass="93372">MDSMDIDVEEQKIFTQKYFQRQTVFTNQLSSLSNFLKTLPSCPELNSLLQQFVTNLQESLKNQYFLLQQEENFLYKQDELLQNQKQYQEQLPSPFQCQMIELQHFNQLGVLSQLLQQYVNRCQDELQYLPLFNRHNLLQQQLTLLETFQKFTAEYQNILTSGYKHIEQHQIVVGALDQSQIYMQEYQQYLSEHQQFLQNKENEVLKSVQEHIQKICLDFGDKFIISKEVYDKILIMHQNSEFLIKLTPMIDNTNYNDFEQSNELVNKYDELKRKYDELQMNIHEKESQNNETVRNYLEQIQDLNNNYNSLQERWNILNGNYLELELERKNKELESEKQESNKSIWRFSFFNKLKRSNKDQNLKLPKHQNLGNSNKKIEINQTLEQDYRILEENHQTLKTNHQNLEVKYQSLQTNNQDLKSYYQNLEAEYQSLQTNNQELKLNYQNIEAIYQSLKIDHQNLEAKHRNLDSMYKNQEKSVMTNLKLIDYLTKTNNNLKKEVTKYQSALGDATSFHLGYQDSDSSGQLSKDILVLHNNLDKFCGLKKVAVINESEVNELLNKYNCSITGNINKNKNRISGLLERYIIETIIKKSKEYFKFQEYDKDIEQGDPNLELKVINTTEQLLRFTKSISEYRSGTDVVSKAITTKLRQQIYGVLGNRGFSNIGDKEHPLIVKLRSEITDLMNRYRTIANKEKLLEINAMINTIIRQVINIFLFRLKVQEPVADWKFFESKTNINTIMMEASWDSDSLEEMCVGVCAFPVIGSNLCEANEEDINMKVIFPARVIPIDSRA</sequence>